<dbReference type="AlphaFoldDB" id="A0A7M4FGY6"/>
<evidence type="ECO:0000256" key="5">
    <source>
        <dbReference type="ARBA" id="ARBA00022927"/>
    </source>
</evidence>
<evidence type="ECO:0000313" key="11">
    <source>
        <dbReference type="Ensembl" id="ENSCPRP00005024801.1"/>
    </source>
</evidence>
<evidence type="ECO:0000259" key="10">
    <source>
        <dbReference type="Pfam" id="PF12022"/>
    </source>
</evidence>
<dbReference type="GO" id="GO:0006891">
    <property type="term" value="P:intra-Golgi vesicle-mediated transport"/>
    <property type="evidence" value="ECO:0007669"/>
    <property type="project" value="TreeGrafter"/>
</dbReference>
<dbReference type="Ensembl" id="ENSCPRT00005028952.1">
    <property type="protein sequence ID" value="ENSCPRP00005024801.1"/>
    <property type="gene ID" value="ENSCPRG00005017220.1"/>
</dbReference>
<comment type="subcellular location">
    <subcellularLocation>
        <location evidence="1">Golgi apparatus membrane</location>
        <topology evidence="1">Peripheral membrane protein</topology>
    </subcellularLocation>
</comment>
<keyword evidence="5" id="KW-0653">Protein transport</keyword>
<evidence type="ECO:0000259" key="9">
    <source>
        <dbReference type="Pfam" id="PF06148"/>
    </source>
</evidence>
<dbReference type="Pfam" id="PF06148">
    <property type="entry name" value="COG2_N"/>
    <property type="match status" value="1"/>
</dbReference>
<keyword evidence="4" id="KW-0813">Transport</keyword>
<protein>
    <recommendedName>
        <fullName evidence="3">Conserved oligomeric Golgi complex subunit 2</fullName>
    </recommendedName>
    <alternativeName>
        <fullName evidence="8">Component of oligomeric Golgi complex 2</fullName>
    </alternativeName>
</protein>
<evidence type="ECO:0000256" key="1">
    <source>
        <dbReference type="ARBA" id="ARBA00004395"/>
    </source>
</evidence>
<evidence type="ECO:0000256" key="8">
    <source>
        <dbReference type="ARBA" id="ARBA00031344"/>
    </source>
</evidence>
<organism evidence="11 12">
    <name type="scientific">Crocodylus porosus</name>
    <name type="common">Saltwater crocodile</name>
    <name type="synonym">Estuarine crocodile</name>
    <dbReference type="NCBI Taxonomy" id="8502"/>
    <lineage>
        <taxon>Eukaryota</taxon>
        <taxon>Metazoa</taxon>
        <taxon>Chordata</taxon>
        <taxon>Craniata</taxon>
        <taxon>Vertebrata</taxon>
        <taxon>Euteleostomi</taxon>
        <taxon>Archelosauria</taxon>
        <taxon>Archosauria</taxon>
        <taxon>Crocodylia</taxon>
        <taxon>Longirostres</taxon>
        <taxon>Crocodylidae</taxon>
        <taxon>Crocodylus</taxon>
    </lineage>
</organism>
<dbReference type="PANTHER" id="PTHR12961">
    <property type="entry name" value="CONSERVED OLIGOMERIC GOLGI COMPLEX COMPONENT 2"/>
    <property type="match status" value="1"/>
</dbReference>
<reference evidence="11" key="2">
    <citation type="submission" date="2025-09" db="UniProtKB">
        <authorList>
            <consortium name="Ensembl"/>
        </authorList>
    </citation>
    <scope>IDENTIFICATION</scope>
</reference>
<evidence type="ECO:0000256" key="6">
    <source>
        <dbReference type="ARBA" id="ARBA00023034"/>
    </source>
</evidence>
<comment type="similarity">
    <text evidence="2">Belongs to the COG2 family.</text>
</comment>
<evidence type="ECO:0000256" key="3">
    <source>
        <dbReference type="ARBA" id="ARBA00020977"/>
    </source>
</evidence>
<dbReference type="InterPro" id="IPR024602">
    <property type="entry name" value="COG_su2_N"/>
</dbReference>
<dbReference type="GO" id="GO:0007030">
    <property type="term" value="P:Golgi organization"/>
    <property type="evidence" value="ECO:0007669"/>
    <property type="project" value="InterPro"/>
</dbReference>
<dbReference type="InterPro" id="IPR024603">
    <property type="entry name" value="COG_complex_COG2_C"/>
</dbReference>
<reference evidence="11" key="1">
    <citation type="submission" date="2025-08" db="UniProtKB">
        <authorList>
            <consortium name="Ensembl"/>
        </authorList>
    </citation>
    <scope>IDENTIFICATION</scope>
</reference>
<proteinExistence type="inferred from homology"/>
<dbReference type="Pfam" id="PF12022">
    <property type="entry name" value="COG2_C"/>
    <property type="match status" value="1"/>
</dbReference>
<accession>A0A7M4FGY6</accession>
<evidence type="ECO:0000256" key="2">
    <source>
        <dbReference type="ARBA" id="ARBA00007603"/>
    </source>
</evidence>
<dbReference type="GO" id="GO:0017119">
    <property type="term" value="C:Golgi transport complex"/>
    <property type="evidence" value="ECO:0007669"/>
    <property type="project" value="TreeGrafter"/>
</dbReference>
<gene>
    <name evidence="11" type="primary">COG2</name>
</gene>
<evidence type="ECO:0000256" key="4">
    <source>
        <dbReference type="ARBA" id="ARBA00022448"/>
    </source>
</evidence>
<dbReference type="InterPro" id="IPR009316">
    <property type="entry name" value="COG2"/>
</dbReference>
<evidence type="ECO:0000313" key="12">
    <source>
        <dbReference type="Proteomes" id="UP000594220"/>
    </source>
</evidence>
<dbReference type="PANTHER" id="PTHR12961:SF0">
    <property type="entry name" value="CONSERVED OLIGOMERIC GOLGI COMPLEX SUBUNIT 2"/>
    <property type="match status" value="1"/>
</dbReference>
<keyword evidence="7" id="KW-0472">Membrane</keyword>
<name>A0A7M4FGY6_CROPO</name>
<dbReference type="GeneTree" id="ENSGT00390000012040"/>
<keyword evidence="12" id="KW-1185">Reference proteome</keyword>
<feature type="domain" description="COG complex component COG2 C-terminal" evidence="10">
    <location>
        <begin position="351"/>
        <end position="673"/>
    </location>
</feature>
<evidence type="ECO:0000256" key="7">
    <source>
        <dbReference type="ARBA" id="ARBA00023136"/>
    </source>
</evidence>
<keyword evidence="6" id="KW-0333">Golgi apparatus</keyword>
<dbReference type="GO" id="GO:0015031">
    <property type="term" value="P:protein transport"/>
    <property type="evidence" value="ECO:0007669"/>
    <property type="project" value="UniProtKB-KW"/>
</dbReference>
<dbReference type="Proteomes" id="UP000594220">
    <property type="component" value="Unplaced"/>
</dbReference>
<dbReference type="GO" id="GO:0000139">
    <property type="term" value="C:Golgi membrane"/>
    <property type="evidence" value="ECO:0007669"/>
    <property type="project" value="UniProtKB-SubCell"/>
</dbReference>
<sequence>MEPRGMNLPRGPDNLCFDKDEFMKPDFDVDHFVSDCRKRVQLEELRNDLELYYKLLKTAMVELINKDYADFVNLSTNLVGMDKALNQLSVPLGQLREEVMMCVLRLIHVIQSVEKIEKILHSQNSKELSSLEANSPLLTGQVLERIATEFNQLQFHAVQSKGMPLLDKVRPRIAGITAMLQQSLEGLLLEGLQTSNIDIIRHCLRTYATIDKTRDAEALVGQVLVKPYVDEVIVEQYVQSHPNGLQTMYNKLLEFVPHHCRLLREVTGGAISSEKANTVPGYDFLVNSVWPEIVRGLEEKLPTLFNPGNPEVFHEKYTTSMDFVRKFERQCGSQASVKRLRSHPTYHSFNNKWNLPVYFQIRFREIAEALEAALSDSLEDAPAESSYCLLATHMVWVSLLKCWSDQIFLPLLTHRLWKLTLQILARYSVFVNELLLRPISNESTKDNKKSVATISKESVVNLNSNEDQGSVPSPEAQPLPSISNIQLVYVAADLEKLQEQLPELLEIIIPKLEMIGFKNLSCITGALEDSKASLSACMPTLNDRIIQDLSENCFSYLKSALEVPRLYRRTNKEVPTKASPYVDSALKPFYRLWSEYKDILKQPMVHQWLEGAFSESTQKYYETVSDVLSSVKKMEESLKRLKQARKTVTPNNVGSNGGMSDDNKIRLQLALDVEYFGDQMQKMGLQTSDTKSFSALTELVQAAKDQAAVE</sequence>
<feature type="domain" description="Conserved oligomeric Golgi complex subunit 2 N-terminal" evidence="9">
    <location>
        <begin position="15"/>
        <end position="88"/>
    </location>
</feature>